<gene>
    <name evidence="2" type="ORF">DFP72DRAFT_845312</name>
</gene>
<feature type="region of interest" description="Disordered" evidence="1">
    <location>
        <begin position="108"/>
        <end position="129"/>
    </location>
</feature>
<organism evidence="2 3">
    <name type="scientific">Ephemerocybe angulata</name>
    <dbReference type="NCBI Taxonomy" id="980116"/>
    <lineage>
        <taxon>Eukaryota</taxon>
        <taxon>Fungi</taxon>
        <taxon>Dikarya</taxon>
        <taxon>Basidiomycota</taxon>
        <taxon>Agaricomycotina</taxon>
        <taxon>Agaricomycetes</taxon>
        <taxon>Agaricomycetidae</taxon>
        <taxon>Agaricales</taxon>
        <taxon>Agaricineae</taxon>
        <taxon>Psathyrellaceae</taxon>
        <taxon>Ephemerocybe</taxon>
    </lineage>
</organism>
<protein>
    <submittedName>
        <fullName evidence="2">Uncharacterized protein</fullName>
    </submittedName>
</protein>
<dbReference type="EMBL" id="JACGCI010000019">
    <property type="protein sequence ID" value="KAF6758398.1"/>
    <property type="molecule type" value="Genomic_DNA"/>
</dbReference>
<sequence length="548" mass="59540">MTAQGHPMTTQVHPMATQGHPGKLHGAFLTPEESHDIEAEFAQPQDVADTQEGGPPPHMNEVLCEAPGTPYTPNEIAAMDAQLWEIFGVPVLEMSNEERKGMWSAALANSHPSATSTPTRSDSPQEIEPENIATMVISESDPNRPLARIINLGTMASESDNQATLDGLQEYLRAPPHNLNFRPEGLPGGPDDTPHIPSNTPTVPIPSATPATSALPAPSSHPDASESVYPGSASTSGLPSQLQPPSASSDDMESALSSGQTATVALAILGGGSARDTVGLTISIPTNLLWAELLEGIASFFEELTEPVPPLWREVEAEDTRYSVVQVQHFHLLTHTSIRYNPFEVLGTVKEVREGAAGSTSASPLESAQIPDNWTTPEGQSLYQVQLIKDIHTISGEEHLLKMYREQTFQDELAEFARLASSARGMLQTLIERDHALPPPAIDTASHSGMSTQFRDVDIPFLMRLLPMYINRQTAVRAVKIGRRLYQAQRNAEMHLGPQLPADLLLLLSFEISDTPGPDYARLQGVQFGGWRQPLILSRSLVEIYRAR</sequence>
<feature type="compositionally biased region" description="Polar residues" evidence="1">
    <location>
        <begin position="110"/>
        <end position="124"/>
    </location>
</feature>
<keyword evidence="3" id="KW-1185">Reference proteome</keyword>
<name>A0A8H6I3T8_9AGAR</name>
<dbReference type="AlphaFoldDB" id="A0A8H6I3T8"/>
<reference evidence="2 3" key="1">
    <citation type="submission" date="2020-07" db="EMBL/GenBank/DDBJ databases">
        <title>Comparative genomics of pyrophilous fungi reveals a link between fire events and developmental genes.</title>
        <authorList>
            <consortium name="DOE Joint Genome Institute"/>
            <person name="Steindorff A.S."/>
            <person name="Carver A."/>
            <person name="Calhoun S."/>
            <person name="Stillman K."/>
            <person name="Liu H."/>
            <person name="Lipzen A."/>
            <person name="Pangilinan J."/>
            <person name="Labutti K."/>
            <person name="Bruns T.D."/>
            <person name="Grigoriev I.V."/>
        </authorList>
    </citation>
    <scope>NUCLEOTIDE SEQUENCE [LARGE SCALE GENOMIC DNA]</scope>
    <source>
        <strain evidence="2 3">CBS 144469</strain>
    </source>
</reference>
<accession>A0A8H6I3T8</accession>
<dbReference type="Proteomes" id="UP000521943">
    <property type="component" value="Unassembled WGS sequence"/>
</dbReference>
<evidence type="ECO:0000313" key="3">
    <source>
        <dbReference type="Proteomes" id="UP000521943"/>
    </source>
</evidence>
<proteinExistence type="predicted"/>
<feature type="compositionally biased region" description="Low complexity" evidence="1">
    <location>
        <begin position="234"/>
        <end position="249"/>
    </location>
</feature>
<evidence type="ECO:0000313" key="2">
    <source>
        <dbReference type="EMBL" id="KAF6758398.1"/>
    </source>
</evidence>
<feature type="compositionally biased region" description="Low complexity" evidence="1">
    <location>
        <begin position="200"/>
        <end position="222"/>
    </location>
</feature>
<evidence type="ECO:0000256" key="1">
    <source>
        <dbReference type="SAM" id="MobiDB-lite"/>
    </source>
</evidence>
<comment type="caution">
    <text evidence="2">The sequence shown here is derived from an EMBL/GenBank/DDBJ whole genome shotgun (WGS) entry which is preliminary data.</text>
</comment>
<feature type="region of interest" description="Disordered" evidence="1">
    <location>
        <begin position="175"/>
        <end position="256"/>
    </location>
</feature>